<evidence type="ECO:0000256" key="10">
    <source>
        <dbReference type="ARBA" id="ARBA00022692"/>
    </source>
</evidence>
<evidence type="ECO:0000259" key="15">
    <source>
        <dbReference type="PROSITE" id="PS51104"/>
    </source>
</evidence>
<keyword evidence="5" id="KW-1003">Cell membrane</keyword>
<keyword evidence="12 13" id="KW-0472">Membrane</keyword>
<keyword evidence="10 13" id="KW-0812">Transmembrane</keyword>
<keyword evidence="7" id="KW-0762">Sugar transport</keyword>
<dbReference type="EC" id="2.7.1.197" evidence="3"/>
<dbReference type="RefSeq" id="WP_012861297.1">
    <property type="nucleotide sequence ID" value="NC_013517.1"/>
</dbReference>
<keyword evidence="9" id="KW-0598">Phosphotransferase system</keyword>
<dbReference type="STRING" id="526218.Sterm_1845"/>
<evidence type="ECO:0000256" key="4">
    <source>
        <dbReference type="ARBA" id="ARBA00022448"/>
    </source>
</evidence>
<evidence type="ECO:0000256" key="7">
    <source>
        <dbReference type="ARBA" id="ARBA00022597"/>
    </source>
</evidence>
<dbReference type="Proteomes" id="UP000000845">
    <property type="component" value="Chromosome"/>
</dbReference>
<evidence type="ECO:0000256" key="3">
    <source>
        <dbReference type="ARBA" id="ARBA00011909"/>
    </source>
</evidence>
<feature type="transmembrane region" description="Helical" evidence="13">
    <location>
        <begin position="59"/>
        <end position="77"/>
    </location>
</feature>
<evidence type="ECO:0000256" key="6">
    <source>
        <dbReference type="ARBA" id="ARBA00022553"/>
    </source>
</evidence>
<dbReference type="InterPro" id="IPR003352">
    <property type="entry name" value="PTS_EIIC"/>
</dbReference>
<dbReference type="PANTHER" id="PTHR30181">
    <property type="entry name" value="MANNITOL PERMEASE IIC COMPONENT"/>
    <property type="match status" value="1"/>
</dbReference>
<dbReference type="InterPro" id="IPR050893">
    <property type="entry name" value="Sugar_PTS"/>
</dbReference>
<dbReference type="AlphaFoldDB" id="D1AJ15"/>
<dbReference type="InterPro" id="IPR013011">
    <property type="entry name" value="PTS_EIIB_2"/>
</dbReference>
<dbReference type="CDD" id="cd05567">
    <property type="entry name" value="PTS_IIB_mannitol"/>
    <property type="match status" value="1"/>
</dbReference>
<keyword evidence="11 13" id="KW-1133">Transmembrane helix</keyword>
<feature type="transmembrane region" description="Helical" evidence="13">
    <location>
        <begin position="136"/>
        <end position="154"/>
    </location>
</feature>
<dbReference type="GO" id="GO:0009401">
    <property type="term" value="P:phosphoenolpyruvate-dependent sugar phosphotransferase system"/>
    <property type="evidence" value="ECO:0007669"/>
    <property type="project" value="UniProtKB-KW"/>
</dbReference>
<dbReference type="SUPFAM" id="SSF52794">
    <property type="entry name" value="PTS system IIB component-like"/>
    <property type="match status" value="1"/>
</dbReference>
<dbReference type="PROSITE" id="PS51099">
    <property type="entry name" value="PTS_EIIB_TYPE_2"/>
    <property type="match status" value="1"/>
</dbReference>
<keyword evidence="8" id="KW-0808">Transferase</keyword>
<proteinExistence type="predicted"/>
<evidence type="ECO:0000256" key="5">
    <source>
        <dbReference type="ARBA" id="ARBA00022475"/>
    </source>
</evidence>
<gene>
    <name evidence="16" type="ordered locus">Sterm_1845</name>
</gene>
<dbReference type="KEGG" id="str:Sterm_1845"/>
<dbReference type="GO" id="GO:0005886">
    <property type="term" value="C:plasma membrane"/>
    <property type="evidence" value="ECO:0007669"/>
    <property type="project" value="UniProtKB-SubCell"/>
</dbReference>
<evidence type="ECO:0000256" key="2">
    <source>
        <dbReference type="ARBA" id="ARBA00004651"/>
    </source>
</evidence>
<feature type="domain" description="PTS EIIB type-2" evidence="14">
    <location>
        <begin position="377"/>
        <end position="467"/>
    </location>
</feature>
<dbReference type="Pfam" id="PF02302">
    <property type="entry name" value="PTS_IIB"/>
    <property type="match status" value="1"/>
</dbReference>
<evidence type="ECO:0000256" key="1">
    <source>
        <dbReference type="ARBA" id="ARBA00001655"/>
    </source>
</evidence>
<dbReference type="NCBIfam" id="NF011663">
    <property type="entry name" value="PRK15083.1"/>
    <property type="match status" value="1"/>
</dbReference>
<reference evidence="17" key="1">
    <citation type="submission" date="2009-09" db="EMBL/GenBank/DDBJ databases">
        <title>The complete chromosome of Sebaldella termitidis ATCC 33386.</title>
        <authorList>
            <consortium name="US DOE Joint Genome Institute (JGI-PGF)"/>
            <person name="Lucas S."/>
            <person name="Copeland A."/>
            <person name="Lapidus A."/>
            <person name="Glavina del Rio T."/>
            <person name="Dalin E."/>
            <person name="Tice H."/>
            <person name="Bruce D."/>
            <person name="Goodwin L."/>
            <person name="Pitluck S."/>
            <person name="Kyrpides N."/>
            <person name="Mavromatis K."/>
            <person name="Ivanova N."/>
            <person name="Mikhailova N."/>
            <person name="Sims D."/>
            <person name="Meincke L."/>
            <person name="Brettin T."/>
            <person name="Detter J.C."/>
            <person name="Han C."/>
            <person name="Larimer F."/>
            <person name="Land M."/>
            <person name="Hauser L."/>
            <person name="Markowitz V."/>
            <person name="Cheng J.F."/>
            <person name="Hugenholtz P."/>
            <person name="Woyke T."/>
            <person name="Wu D."/>
            <person name="Eisen J.A."/>
        </authorList>
    </citation>
    <scope>NUCLEOTIDE SEQUENCE [LARGE SCALE GENOMIC DNA]</scope>
    <source>
        <strain evidence="17">ATCC 33386 / NCTC 11300</strain>
    </source>
</reference>
<organism evidence="16 17">
    <name type="scientific">Sebaldella termitidis (strain ATCC 33386 / NCTC 11300)</name>
    <dbReference type="NCBI Taxonomy" id="526218"/>
    <lineage>
        <taxon>Bacteria</taxon>
        <taxon>Fusobacteriati</taxon>
        <taxon>Fusobacteriota</taxon>
        <taxon>Fusobacteriia</taxon>
        <taxon>Fusobacteriales</taxon>
        <taxon>Leptotrichiaceae</taxon>
        <taxon>Sebaldella</taxon>
    </lineage>
</organism>
<evidence type="ECO:0000313" key="17">
    <source>
        <dbReference type="Proteomes" id="UP000000845"/>
    </source>
</evidence>
<feature type="domain" description="PTS EIIC type-2" evidence="15">
    <location>
        <begin position="16"/>
        <end position="331"/>
    </location>
</feature>
<dbReference type="InterPro" id="IPR029503">
    <property type="entry name" value="PTS_EIIB_mannitol"/>
</dbReference>
<evidence type="ECO:0000256" key="13">
    <source>
        <dbReference type="SAM" id="Phobius"/>
    </source>
</evidence>
<dbReference type="GO" id="GO:0022872">
    <property type="term" value="F:protein-N(PI)-phosphohistidine-mannitol phosphotransferase system transmembrane transporter activity"/>
    <property type="evidence" value="ECO:0007669"/>
    <property type="project" value="InterPro"/>
</dbReference>
<dbReference type="eggNOG" id="COG2213">
    <property type="taxonomic scope" value="Bacteria"/>
</dbReference>
<dbReference type="InterPro" id="IPR036095">
    <property type="entry name" value="PTS_EIIB-like_sf"/>
</dbReference>
<dbReference type="InterPro" id="IPR013014">
    <property type="entry name" value="PTS_EIIC_2"/>
</dbReference>
<feature type="transmembrane region" description="Helical" evidence="13">
    <location>
        <begin position="249"/>
        <end position="266"/>
    </location>
</feature>
<feature type="transmembrane region" description="Helical" evidence="13">
    <location>
        <begin position="28"/>
        <end position="47"/>
    </location>
</feature>
<keyword evidence="6" id="KW-0597">Phosphoprotein</keyword>
<sequence>MDVSQTKNWQIKIQKFGGFLSSMVMPNIGAFIAWGIITALFIPTGWIPNEFLNRLVGPTLTYLLPILIGYTGGYNIHGKRGGVAGAIATMGVVIGADVTMLIGGMIMGPLAGWIIKKADKWLEGKCKPGFEMLIDNFSLGIIGGILMILGLWAIEPVFNVILTSLSLGVNWVLARGLIPLASIFVAPAQVLFLNNAINHGIMAPLGVQQVAEYGKSILFLVEGNSGPLVGVMLAYCIFGKGIAKKTAPAASVIVMFGGIAEVYFPYVLMKPILVLAPIFGSMTSLFIFQTFGGGTVAVPSPGSIFAFLMMTPKGSFIVNIAGYFGGLLVSFLIAGFLLKIDKSEPDDEVLAEETTAADLSVNNTLNEMGDITSNTVKRILVACDAGMGSSAMGASLLKSKIKKAMLDISVTNASLNNIPDDVDLIITHKDLLERAKSIVKNPNTQFIGISNFLEAKEYDKIIETLKK</sequence>
<feature type="transmembrane region" description="Helical" evidence="13">
    <location>
        <begin position="286"/>
        <end position="309"/>
    </location>
</feature>
<dbReference type="EMBL" id="CP001739">
    <property type="protein sequence ID" value="ACZ08703.1"/>
    <property type="molecule type" value="Genomic_DNA"/>
</dbReference>
<evidence type="ECO:0000313" key="16">
    <source>
        <dbReference type="EMBL" id="ACZ08703.1"/>
    </source>
</evidence>
<evidence type="ECO:0000256" key="11">
    <source>
        <dbReference type="ARBA" id="ARBA00022989"/>
    </source>
</evidence>
<name>D1AJ15_SEBTE</name>
<accession>D1AJ15</accession>
<evidence type="ECO:0000256" key="12">
    <source>
        <dbReference type="ARBA" id="ARBA00023136"/>
    </source>
</evidence>
<keyword evidence="17" id="KW-1185">Reference proteome</keyword>
<dbReference type="GO" id="GO:0090563">
    <property type="term" value="F:protein-phosphocysteine-sugar phosphotransferase activity"/>
    <property type="evidence" value="ECO:0007669"/>
    <property type="project" value="TreeGrafter"/>
</dbReference>
<comment type="subcellular location">
    <subcellularLocation>
        <location evidence="2">Cell membrane</location>
        <topology evidence="2">Multi-pass membrane protein</topology>
    </subcellularLocation>
</comment>
<feature type="transmembrane region" description="Helical" evidence="13">
    <location>
        <begin position="83"/>
        <end position="115"/>
    </location>
</feature>
<dbReference type="Gene3D" id="3.40.50.2300">
    <property type="match status" value="1"/>
</dbReference>
<feature type="transmembrane region" description="Helical" evidence="13">
    <location>
        <begin position="316"/>
        <end position="338"/>
    </location>
</feature>
<dbReference type="InterPro" id="IPR003501">
    <property type="entry name" value="PTS_EIIB_2/3"/>
</dbReference>
<reference evidence="16 17" key="2">
    <citation type="journal article" date="2010" name="Stand. Genomic Sci.">
        <title>Complete genome sequence of Sebaldella termitidis type strain (NCTC 11300).</title>
        <authorList>
            <person name="Harmon-Smith M."/>
            <person name="Celia L."/>
            <person name="Chertkov O."/>
            <person name="Lapidus A."/>
            <person name="Copeland A."/>
            <person name="Glavina Del Rio T."/>
            <person name="Nolan M."/>
            <person name="Lucas S."/>
            <person name="Tice H."/>
            <person name="Cheng J.F."/>
            <person name="Han C."/>
            <person name="Detter J.C."/>
            <person name="Bruce D."/>
            <person name="Goodwin L."/>
            <person name="Pitluck S."/>
            <person name="Pati A."/>
            <person name="Liolios K."/>
            <person name="Ivanova N."/>
            <person name="Mavromatis K."/>
            <person name="Mikhailova N."/>
            <person name="Chen A."/>
            <person name="Palaniappan K."/>
            <person name="Land M."/>
            <person name="Hauser L."/>
            <person name="Chang Y.J."/>
            <person name="Jeffries C.D."/>
            <person name="Brettin T."/>
            <person name="Goker M."/>
            <person name="Beck B."/>
            <person name="Bristow J."/>
            <person name="Eisen J.A."/>
            <person name="Markowitz V."/>
            <person name="Hugenholtz P."/>
            <person name="Kyrpides N.C."/>
            <person name="Klenk H.P."/>
            <person name="Chen F."/>
        </authorList>
    </citation>
    <scope>NUCLEOTIDE SEQUENCE [LARGE SCALE GENOMIC DNA]</scope>
    <source>
        <strain evidence="17">ATCC 33386 / NCTC 11300</strain>
    </source>
</reference>
<feature type="transmembrane region" description="Helical" evidence="13">
    <location>
        <begin position="217"/>
        <end position="237"/>
    </location>
</feature>
<keyword evidence="4" id="KW-0813">Transport</keyword>
<evidence type="ECO:0000256" key="8">
    <source>
        <dbReference type="ARBA" id="ARBA00022679"/>
    </source>
</evidence>
<dbReference type="HOGENOM" id="CLU_028721_2_0_0"/>
<evidence type="ECO:0000259" key="14">
    <source>
        <dbReference type="PROSITE" id="PS51099"/>
    </source>
</evidence>
<comment type="catalytic activity">
    <reaction evidence="1">
        <text>D-mannitol(out) + N(pros)-phospho-L-histidyl-[protein] = D-mannitol 1-phosphate(in) + L-histidyl-[protein]</text>
        <dbReference type="Rhea" id="RHEA:33363"/>
        <dbReference type="Rhea" id="RHEA-COMP:9745"/>
        <dbReference type="Rhea" id="RHEA-COMP:9746"/>
        <dbReference type="ChEBI" id="CHEBI:16899"/>
        <dbReference type="ChEBI" id="CHEBI:29979"/>
        <dbReference type="ChEBI" id="CHEBI:61381"/>
        <dbReference type="ChEBI" id="CHEBI:64837"/>
        <dbReference type="EC" id="2.7.1.197"/>
    </reaction>
</comment>
<dbReference type="PANTHER" id="PTHR30181:SF2">
    <property type="entry name" value="PTS SYSTEM MANNITOL-SPECIFIC EIICBA COMPONENT"/>
    <property type="match status" value="1"/>
</dbReference>
<dbReference type="PROSITE" id="PS51104">
    <property type="entry name" value="PTS_EIIC_TYPE_2"/>
    <property type="match status" value="1"/>
</dbReference>
<protein>
    <recommendedName>
        <fullName evidence="3">protein-N(pi)-phosphohistidine--D-mannitol phosphotransferase</fullName>
        <ecNumber evidence="3">2.7.1.197</ecNumber>
    </recommendedName>
</protein>
<dbReference type="Pfam" id="PF02378">
    <property type="entry name" value="PTS_EIIC"/>
    <property type="match status" value="1"/>
</dbReference>
<evidence type="ECO:0000256" key="9">
    <source>
        <dbReference type="ARBA" id="ARBA00022683"/>
    </source>
</evidence>